<dbReference type="STRING" id="980251.GCA_001642875_00662"/>
<proteinExistence type="predicted"/>
<keyword evidence="2" id="KW-1185">Reference proteome</keyword>
<protein>
    <submittedName>
        <fullName evidence="1">Uncharacterized protein</fullName>
    </submittedName>
</protein>
<organism evidence="1 2">
    <name type="scientific">Mariniblastus fucicola</name>
    <dbReference type="NCBI Taxonomy" id="980251"/>
    <lineage>
        <taxon>Bacteria</taxon>
        <taxon>Pseudomonadati</taxon>
        <taxon>Planctomycetota</taxon>
        <taxon>Planctomycetia</taxon>
        <taxon>Pirellulales</taxon>
        <taxon>Pirellulaceae</taxon>
        <taxon>Mariniblastus</taxon>
    </lineage>
</organism>
<evidence type="ECO:0000313" key="2">
    <source>
        <dbReference type="Proteomes" id="UP000322214"/>
    </source>
</evidence>
<sequence length="222" mass="24628">MASVLPAPFRPQLYHGYAIGGICLIRLKHVRPKFSPFQWGIRSENAAHRIAVEWDSEGQTQHGVYIPRRDTNSVLNSLAGGRIFPGVHHHAHFEAVESENDFSVTMTSRDGGESVHVAGSVGTWNASSVFESLDSASKFFELGSLGYSDAHASSKFDGLELCCKNWNVEALEVSEVRSSYFENSKMFPPGTVEFDCALLMRGIEHEWHGRPNLCCPETTKAR</sequence>
<accession>A0A5B9PG18</accession>
<name>A0A5B9PG18_9BACT</name>
<dbReference type="EMBL" id="CP042912">
    <property type="protein sequence ID" value="QEG24170.1"/>
    <property type="molecule type" value="Genomic_DNA"/>
</dbReference>
<dbReference type="Proteomes" id="UP000322214">
    <property type="component" value="Chromosome"/>
</dbReference>
<dbReference type="KEGG" id="mff:MFFC18_40860"/>
<reference evidence="1 2" key="1">
    <citation type="submission" date="2019-08" db="EMBL/GenBank/DDBJ databases">
        <title>Deep-cultivation of Planctomycetes and their phenomic and genomic characterization uncovers novel biology.</title>
        <authorList>
            <person name="Wiegand S."/>
            <person name="Jogler M."/>
            <person name="Boedeker C."/>
            <person name="Pinto D."/>
            <person name="Vollmers J."/>
            <person name="Rivas-Marin E."/>
            <person name="Kohn T."/>
            <person name="Peeters S.H."/>
            <person name="Heuer A."/>
            <person name="Rast P."/>
            <person name="Oberbeckmann S."/>
            <person name="Bunk B."/>
            <person name="Jeske O."/>
            <person name="Meyerdierks A."/>
            <person name="Storesund J.E."/>
            <person name="Kallscheuer N."/>
            <person name="Luecker S."/>
            <person name="Lage O.M."/>
            <person name="Pohl T."/>
            <person name="Merkel B.J."/>
            <person name="Hornburger P."/>
            <person name="Mueller R.-W."/>
            <person name="Bruemmer F."/>
            <person name="Labrenz M."/>
            <person name="Spormann A.M."/>
            <person name="Op den Camp H."/>
            <person name="Overmann J."/>
            <person name="Amann R."/>
            <person name="Jetten M.S.M."/>
            <person name="Mascher T."/>
            <person name="Medema M.H."/>
            <person name="Devos D.P."/>
            <person name="Kaster A.-K."/>
            <person name="Ovreas L."/>
            <person name="Rohde M."/>
            <person name="Galperin M.Y."/>
            <person name="Jogler C."/>
        </authorList>
    </citation>
    <scope>NUCLEOTIDE SEQUENCE [LARGE SCALE GENOMIC DNA]</scope>
    <source>
        <strain evidence="1 2">FC18</strain>
    </source>
</reference>
<gene>
    <name evidence="1" type="ORF">MFFC18_40860</name>
</gene>
<evidence type="ECO:0000313" key="1">
    <source>
        <dbReference type="EMBL" id="QEG24170.1"/>
    </source>
</evidence>
<dbReference type="AlphaFoldDB" id="A0A5B9PG18"/>